<feature type="compositionally biased region" description="Polar residues" evidence="1">
    <location>
        <begin position="404"/>
        <end position="416"/>
    </location>
</feature>
<organism evidence="2 3">
    <name type="scientific">Plasmodium fragile</name>
    <dbReference type="NCBI Taxonomy" id="5857"/>
    <lineage>
        <taxon>Eukaryota</taxon>
        <taxon>Sar</taxon>
        <taxon>Alveolata</taxon>
        <taxon>Apicomplexa</taxon>
        <taxon>Aconoidasida</taxon>
        <taxon>Haemosporida</taxon>
        <taxon>Plasmodiidae</taxon>
        <taxon>Plasmodium</taxon>
        <taxon>Plasmodium (Plasmodium)</taxon>
    </lineage>
</organism>
<feature type="region of interest" description="Disordered" evidence="1">
    <location>
        <begin position="61"/>
        <end position="87"/>
    </location>
</feature>
<sequence length="1098" mass="122193">MEVDFVNAQGQDNCGLLFDQGGEAVREAPGDAAGEELEKPLAESIIVEGVKECCVGADGEKDCAESKPHSVPDAKEPDSSPTKKPICEKEQLEVSREGADVHAVKIKVQDSEEAREEAACRGKSLHGEKNELPQLGEANVEWRSTIAGRNTNQRRRLTPNRQGEAERINQLYRNSKSTNINLYKRMYQSYLLLRKEQNELLAQNRRKEERNMKLKYELDSLRGNSYYANFFFNNDSDNLFGDLASGISNIWKWMDMEGKSAHVKNAQKGEVGPTTQVHHSGGVSPPRGGDPQAGYEATTEAVHKGECANAQNDVPAEGSAAGGTSCQGVVAPSEDRPDEHSQEYEPAKDTPPNGVQLSEVQPAGSCPMENEDRTNTISEARMESPSRINETKVTRMMEGIPSHGKNTQQAATTHNGGQKKRVHFVKGVYKHLQRNDANEVNLPPSHNSSLQNEKIENKNSFLWEKESRPVKRGCVKYGQLQNRFTDQERSSLRVDREPGAFTSMECPKDNIINYIKGRLSVGGRTHGKAAVASGQKPAMSVQRTWMRHSGGPNKRIIKEEEKLLFHICNCKENKYVPLNVGSFFMVPPKRAVPDEDFSLRCLEKCMDFILRRKERGNHSEIRVRQKRSSNVPCESVPLASATTNMRDVNEQEGGVPRQGEAGVGEEGDEKESPPVGQSNREEGRKKTRLITQQVTLREGDKNGGLEEGAEKQLLRRGQSGRKGLLQVNRKGRSNEGRTVQKCQVKGKKGTKYNTQKMDMGPGSKFGHLMTRKGFTRMRDSWGRLICEVVSKREEKRGGIFSPVVKVRKTVKWAPHTKGHSRHVRFSRIGRRFSPSIRRSRCARSGFEEVSKGGEKKTHGGQNKSSKSSRSLVDKCVSEGKVDEGGVTIGREDNVVGRDSPEGHAAGSFKWNAISTEQHSASLGPPPDTAPHGCLQREKNSSANSNLLKEALETYVKSLDLSTRRIDCIEEENTDSVTIIGIQIKVRDEYIYLNLDALSTVEDSVRVWVEQNDKVLNGFVTSSELICSTLKYYCVDIFTFVCIFLEALENHIEEFPFYLSISLEDIFRKGADADDADDVDDADDADDADDVDDACTVHP</sequence>
<evidence type="ECO:0000256" key="1">
    <source>
        <dbReference type="SAM" id="MobiDB-lite"/>
    </source>
</evidence>
<keyword evidence="3" id="KW-1185">Reference proteome</keyword>
<name>A0A0D9QQZ0_PLAFR</name>
<feature type="compositionally biased region" description="Basic and acidic residues" evidence="1">
    <location>
        <begin position="333"/>
        <end position="348"/>
    </location>
</feature>
<feature type="region of interest" description="Disordered" evidence="1">
    <location>
        <begin position="836"/>
        <end position="874"/>
    </location>
</feature>
<proteinExistence type="predicted"/>
<feature type="region of interest" description="Disordered" evidence="1">
    <location>
        <begin position="883"/>
        <end position="902"/>
    </location>
</feature>
<feature type="region of interest" description="Disordered" evidence="1">
    <location>
        <begin position="268"/>
        <end position="299"/>
    </location>
</feature>
<feature type="compositionally biased region" description="Basic and acidic residues" evidence="1">
    <location>
        <begin position="61"/>
        <end position="78"/>
    </location>
</feature>
<dbReference type="Proteomes" id="UP000054561">
    <property type="component" value="Unassembled WGS sequence"/>
</dbReference>
<feature type="region of interest" description="Disordered" evidence="1">
    <location>
        <begin position="312"/>
        <end position="390"/>
    </location>
</feature>
<evidence type="ECO:0000313" key="3">
    <source>
        <dbReference type="Proteomes" id="UP000054561"/>
    </source>
</evidence>
<feature type="compositionally biased region" description="Basic and acidic residues" evidence="1">
    <location>
        <begin position="697"/>
        <end position="713"/>
    </location>
</feature>
<feature type="region of interest" description="Disordered" evidence="1">
    <location>
        <begin position="619"/>
        <end position="738"/>
    </location>
</feature>
<protein>
    <submittedName>
        <fullName evidence="2">Uncharacterized protein</fullName>
    </submittedName>
</protein>
<dbReference type="EMBL" id="KQ001653">
    <property type="protein sequence ID" value="KJP89192.1"/>
    <property type="molecule type" value="Genomic_DNA"/>
</dbReference>
<reference evidence="2 3" key="1">
    <citation type="submission" date="2014-03" db="EMBL/GenBank/DDBJ databases">
        <title>The Genome Sequence of Plasmodium fragile nilgiri.</title>
        <authorList>
            <consortium name="The Broad Institute Genomics Platform"/>
            <consortium name="The Broad Institute Genome Sequencing Center for Infectious Disease"/>
            <person name="Neafsey D."/>
            <person name="Duraisingh M."/>
            <person name="Young S.K."/>
            <person name="Zeng Q."/>
            <person name="Gargeya S."/>
            <person name="Abouelleil A."/>
            <person name="Alvarado L."/>
            <person name="Chapman S.B."/>
            <person name="Gainer-Dewar J."/>
            <person name="Goldberg J."/>
            <person name="Griggs A."/>
            <person name="Gujja S."/>
            <person name="Hansen M."/>
            <person name="Howarth C."/>
            <person name="Imamovic A."/>
            <person name="Larimer J."/>
            <person name="Pearson M."/>
            <person name="Poon T.W."/>
            <person name="Priest M."/>
            <person name="Roberts A."/>
            <person name="Saif S."/>
            <person name="Shea T."/>
            <person name="Sykes S."/>
            <person name="Wortman J."/>
            <person name="Nusbaum C."/>
            <person name="Birren B."/>
        </authorList>
    </citation>
    <scope>NUCLEOTIDE SEQUENCE [LARGE SCALE GENOMIC DNA]</scope>
    <source>
        <strain evidence="3">nilgiri</strain>
    </source>
</reference>
<feature type="compositionally biased region" description="Acidic residues" evidence="1">
    <location>
        <begin position="1074"/>
        <end position="1092"/>
    </location>
</feature>
<dbReference type="RefSeq" id="XP_012334131.1">
    <property type="nucleotide sequence ID" value="XM_012478708.1"/>
</dbReference>
<feature type="compositionally biased region" description="Basic and acidic residues" evidence="1">
    <location>
        <begin position="883"/>
        <end position="901"/>
    </location>
</feature>
<evidence type="ECO:0000313" key="2">
    <source>
        <dbReference type="EMBL" id="KJP89192.1"/>
    </source>
</evidence>
<dbReference type="AlphaFoldDB" id="A0A0D9QQZ0"/>
<feature type="compositionally biased region" description="Basic and acidic residues" evidence="1">
    <location>
        <begin position="370"/>
        <end position="390"/>
    </location>
</feature>
<feature type="region of interest" description="Disordered" evidence="1">
    <location>
        <begin position="1074"/>
        <end position="1098"/>
    </location>
</feature>
<feature type="compositionally biased region" description="Basic and acidic residues" evidence="1">
    <location>
        <begin position="845"/>
        <end position="857"/>
    </location>
</feature>
<dbReference type="OMA" id="NKNGVHD"/>
<dbReference type="OrthoDB" id="372449at2759"/>
<accession>A0A0D9QQZ0</accession>
<dbReference type="GeneID" id="24266384"/>
<gene>
    <name evidence="2" type="ORF">AK88_01070</name>
</gene>
<dbReference type="VEuPathDB" id="PlasmoDB:AK88_01070"/>
<feature type="compositionally biased region" description="Polar residues" evidence="1">
    <location>
        <begin position="859"/>
        <end position="870"/>
    </location>
</feature>
<feature type="region of interest" description="Disordered" evidence="1">
    <location>
        <begin position="401"/>
        <end position="420"/>
    </location>
</feature>